<feature type="compositionally biased region" description="Polar residues" evidence="1">
    <location>
        <begin position="43"/>
        <end position="63"/>
    </location>
</feature>
<accession>A0A8S4QGA2</accession>
<dbReference type="Proteomes" id="UP000838756">
    <property type="component" value="Unassembled WGS sequence"/>
</dbReference>
<feature type="compositionally biased region" description="Acidic residues" evidence="1">
    <location>
        <begin position="84"/>
        <end position="102"/>
    </location>
</feature>
<protein>
    <submittedName>
        <fullName evidence="2">Jg16083 protein</fullName>
    </submittedName>
</protein>
<evidence type="ECO:0000313" key="2">
    <source>
        <dbReference type="EMBL" id="CAH2208928.1"/>
    </source>
</evidence>
<proteinExistence type="predicted"/>
<name>A0A8S4QGA2_9NEOP</name>
<organism evidence="2 3">
    <name type="scientific">Pararge aegeria aegeria</name>
    <dbReference type="NCBI Taxonomy" id="348720"/>
    <lineage>
        <taxon>Eukaryota</taxon>
        <taxon>Metazoa</taxon>
        <taxon>Ecdysozoa</taxon>
        <taxon>Arthropoda</taxon>
        <taxon>Hexapoda</taxon>
        <taxon>Insecta</taxon>
        <taxon>Pterygota</taxon>
        <taxon>Neoptera</taxon>
        <taxon>Endopterygota</taxon>
        <taxon>Lepidoptera</taxon>
        <taxon>Glossata</taxon>
        <taxon>Ditrysia</taxon>
        <taxon>Papilionoidea</taxon>
        <taxon>Nymphalidae</taxon>
        <taxon>Satyrinae</taxon>
        <taxon>Satyrini</taxon>
        <taxon>Parargina</taxon>
        <taxon>Pararge</taxon>
    </lineage>
</organism>
<keyword evidence="3" id="KW-1185">Reference proteome</keyword>
<evidence type="ECO:0000313" key="3">
    <source>
        <dbReference type="Proteomes" id="UP000838756"/>
    </source>
</evidence>
<reference evidence="2" key="1">
    <citation type="submission" date="2022-03" db="EMBL/GenBank/DDBJ databases">
        <authorList>
            <person name="Lindestad O."/>
        </authorList>
    </citation>
    <scope>NUCLEOTIDE SEQUENCE</scope>
</reference>
<gene>
    <name evidence="2" type="primary">jg16083</name>
    <name evidence="2" type="ORF">PAEG_LOCUS1388</name>
</gene>
<evidence type="ECO:0000256" key="1">
    <source>
        <dbReference type="SAM" id="MobiDB-lite"/>
    </source>
</evidence>
<comment type="caution">
    <text evidence="2">The sequence shown here is derived from an EMBL/GenBank/DDBJ whole genome shotgun (WGS) entry which is preliminary data.</text>
</comment>
<feature type="non-terminal residue" evidence="2">
    <location>
        <position position="1"/>
    </location>
</feature>
<feature type="region of interest" description="Disordered" evidence="1">
    <location>
        <begin position="43"/>
        <end position="111"/>
    </location>
</feature>
<dbReference type="EMBL" id="CAKXAJ010004842">
    <property type="protein sequence ID" value="CAH2208928.1"/>
    <property type="molecule type" value="Genomic_DNA"/>
</dbReference>
<sequence>YEDQEYYEESVVETVTEDYLDSQSDDDSEFNNIKRHVAKIMKSQKNSSVASYTDPSAEETYTSIHIPDTEVTEGNDENNGTWDENNEGNDDNDENWEQDDYSEGNVERLFQ</sequence>
<dbReference type="AlphaFoldDB" id="A0A8S4QGA2"/>